<accession>A0A0R2RRQ2</accession>
<dbReference type="Pfam" id="PF16258">
    <property type="entry name" value="DUF4912"/>
    <property type="match status" value="1"/>
</dbReference>
<feature type="compositionally biased region" description="Low complexity" evidence="1">
    <location>
        <begin position="15"/>
        <end position="29"/>
    </location>
</feature>
<feature type="compositionally biased region" description="Basic residues" evidence="1">
    <location>
        <begin position="1"/>
        <end position="12"/>
    </location>
</feature>
<dbReference type="InterPro" id="IPR032585">
    <property type="entry name" value="DUF4912"/>
</dbReference>
<proteinExistence type="predicted"/>
<organism evidence="2 3">
    <name type="scientific">Verrucomicrobia subdivision 6 bacterium BACL9 MAG-120507-bin52</name>
    <dbReference type="NCBI Taxonomy" id="1655590"/>
    <lineage>
        <taxon>Bacteria</taxon>
        <taxon>Pseudomonadati</taxon>
        <taxon>Verrucomicrobiota</taxon>
        <taxon>Verrucomicrobiia</taxon>
        <taxon>Verrucomicrobiales</taxon>
        <taxon>Verrucomicrobia subdivision 6</taxon>
    </lineage>
</organism>
<dbReference type="AlphaFoldDB" id="A0A0R2RRQ2"/>
<evidence type="ECO:0000313" key="3">
    <source>
        <dbReference type="Proteomes" id="UP000051269"/>
    </source>
</evidence>
<reference evidence="2 3" key="1">
    <citation type="submission" date="2015-10" db="EMBL/GenBank/DDBJ databases">
        <title>Metagenome-Assembled Genomes uncover a global brackish microbiome.</title>
        <authorList>
            <person name="Hugerth L.W."/>
            <person name="Larsson J."/>
            <person name="Alneberg J."/>
            <person name="Lindh M.V."/>
            <person name="Legrand C."/>
            <person name="Pinhassi J."/>
            <person name="Andersson A.F."/>
        </authorList>
    </citation>
    <scope>NUCLEOTIDE SEQUENCE [LARGE SCALE GENOMIC DNA]</scope>
    <source>
        <strain evidence="2">BACL18 MAG-120507-bin52</strain>
    </source>
</reference>
<feature type="compositionally biased region" description="Basic residues" evidence="1">
    <location>
        <begin position="34"/>
        <end position="44"/>
    </location>
</feature>
<evidence type="ECO:0000256" key="1">
    <source>
        <dbReference type="SAM" id="MobiDB-lite"/>
    </source>
</evidence>
<name>A0A0R2RRQ2_9BACT</name>
<feature type="region of interest" description="Disordered" evidence="1">
    <location>
        <begin position="1"/>
        <end position="45"/>
    </location>
</feature>
<dbReference type="Proteomes" id="UP000051269">
    <property type="component" value="Unassembled WGS sequence"/>
</dbReference>
<dbReference type="EMBL" id="LIBO01000026">
    <property type="protein sequence ID" value="KRO62874.1"/>
    <property type="molecule type" value="Genomic_DNA"/>
</dbReference>
<sequence>MKKSSSNKKKIAPSKTAARAKPATKRTPTLTKKVSPRASKKKVSLPRLRQTPIPIDPASHPFTLPSFLSKPVVPYVPEFESLGELPESYGTRRLFLTARDPQTLFAYWDFTRDQLLEAEREASDGKIYLQVFSPGKERVHQIHISPGSREWFLPTQRPATPFQAELGYYRSNGSFHQLALSPEITSPPDSPSANETVEFVTIPFHFSFRQLWDLVREFLRPGEALAQILARLQRTGHPLPFPYALRRSIGSLSTAKIFSYLGGDLWKYHRSGSLEMTEILRRQIDTCPKLGSSQLHGTSPGNPPRST</sequence>
<protein>
    <recommendedName>
        <fullName evidence="4">DUF4912 domain-containing protein</fullName>
    </recommendedName>
</protein>
<evidence type="ECO:0008006" key="4">
    <source>
        <dbReference type="Google" id="ProtNLM"/>
    </source>
</evidence>
<evidence type="ECO:0000313" key="2">
    <source>
        <dbReference type="EMBL" id="KRO62874.1"/>
    </source>
</evidence>
<comment type="caution">
    <text evidence="2">The sequence shown here is derived from an EMBL/GenBank/DDBJ whole genome shotgun (WGS) entry which is preliminary data.</text>
</comment>
<gene>
    <name evidence="2" type="ORF">ABR82_07650</name>
</gene>